<sequence>MECERKRLWHATCVLIEYDDDAWFLVLNIMRMTLNEDYDIYELEICDACRWLFMGVTDGGRSMSSRNRQQT</sequence>
<protein>
    <submittedName>
        <fullName evidence="1">SD04448p</fullName>
    </submittedName>
</protein>
<accession>Q95SV9</accession>
<proteinExistence type="evidence at transcript level"/>
<reference evidence="1" key="1">
    <citation type="submission" date="2001-10" db="EMBL/GenBank/DDBJ databases">
        <authorList>
            <person name="Stapleton M."/>
            <person name="Brokstein P."/>
            <person name="Hong L."/>
            <person name="Agbayani A."/>
            <person name="Carlson J."/>
            <person name="Champe M."/>
            <person name="Chavez C."/>
            <person name="Dorsett V."/>
            <person name="Farfan D."/>
            <person name="Frise E."/>
            <person name="George R."/>
            <person name="Gonzalez M."/>
            <person name="Guarin H."/>
            <person name="Li P."/>
            <person name="Liao G."/>
            <person name="Miranda A."/>
            <person name="Mungall C.J."/>
            <person name="Nunoo J."/>
            <person name="Pacleb J."/>
            <person name="Paragas V."/>
            <person name="Park S."/>
            <person name="Phouanenavong S."/>
            <person name="Wan K."/>
            <person name="Yu C."/>
            <person name="Lewis S.E."/>
            <person name="Rubin G.M."/>
            <person name="Celniker S."/>
        </authorList>
    </citation>
    <scope>NUCLEOTIDE SEQUENCE</scope>
</reference>
<dbReference type="AlphaFoldDB" id="Q95SV9"/>
<name>Q95SV9_DROME</name>
<dbReference type="EMBL" id="AY060463">
    <property type="protein sequence ID" value="AAL25502.1"/>
    <property type="molecule type" value="mRNA"/>
</dbReference>
<evidence type="ECO:0000313" key="1">
    <source>
        <dbReference type="EMBL" id="AAL25502.1"/>
    </source>
</evidence>
<organism evidence="1">
    <name type="scientific">Drosophila melanogaster</name>
    <name type="common">Fruit fly</name>
    <dbReference type="NCBI Taxonomy" id="7227"/>
    <lineage>
        <taxon>Eukaryota</taxon>
        <taxon>Metazoa</taxon>
        <taxon>Ecdysozoa</taxon>
        <taxon>Arthropoda</taxon>
        <taxon>Hexapoda</taxon>
        <taxon>Insecta</taxon>
        <taxon>Pterygota</taxon>
        <taxon>Neoptera</taxon>
        <taxon>Endopterygota</taxon>
        <taxon>Diptera</taxon>
        <taxon>Brachycera</taxon>
        <taxon>Muscomorpha</taxon>
        <taxon>Ephydroidea</taxon>
        <taxon>Drosophilidae</taxon>
        <taxon>Drosophila</taxon>
        <taxon>Sophophora</taxon>
    </lineage>
</organism>